<dbReference type="PANTHER" id="PTHR42901:SF1">
    <property type="entry name" value="ALCOHOL DEHYDROGENASE"/>
    <property type="match status" value="1"/>
</dbReference>
<dbReference type="Pfam" id="PF00106">
    <property type="entry name" value="adh_short"/>
    <property type="match status" value="1"/>
</dbReference>
<dbReference type="PRINTS" id="PR00081">
    <property type="entry name" value="GDHRDH"/>
</dbReference>
<dbReference type="GO" id="GO:0016491">
    <property type="term" value="F:oxidoreductase activity"/>
    <property type="evidence" value="ECO:0007669"/>
    <property type="project" value="UniProtKB-KW"/>
</dbReference>
<evidence type="ECO:0000313" key="5">
    <source>
        <dbReference type="EMBL" id="GGA63684.1"/>
    </source>
</evidence>
<evidence type="ECO:0000256" key="2">
    <source>
        <dbReference type="ARBA" id="ARBA00023002"/>
    </source>
</evidence>
<protein>
    <submittedName>
        <fullName evidence="5">Short-chain dehydrogenase</fullName>
    </submittedName>
</protein>
<dbReference type="EMBL" id="BMDX01000001">
    <property type="protein sequence ID" value="GGA63684.1"/>
    <property type="molecule type" value="Genomic_DNA"/>
</dbReference>
<dbReference type="AlphaFoldDB" id="A0A8J2U1U3"/>
<keyword evidence="6" id="KW-1185">Reference proteome</keyword>
<sequence length="265" mass="28843">MVSNRTNNTALITGASGGIGLELARIHAQKGGDLVLVARSKDRLKALKTELEKQYQVRVVVLIEDLSDADAAERIFTKTESLGLSIDVLINNAGFGGHGLFHSRDLADEQAMMQVNMVTLTNLTHYYVKGMVSRKHGKVLNVSSSASFLPGPLQAVYYATKAYVTSFSQALAEELRQHQVTVTALCPGPVDTGFVAAGGLEGVEVFNNARSPSSVADCGYRAMEQGKLVAFNESKLSFMLNWLIPFLPRKMVLKMSRDSMEKQSN</sequence>
<proteinExistence type="inferred from homology"/>
<dbReference type="SMART" id="SM00822">
    <property type="entry name" value="PKS_KR"/>
    <property type="match status" value="1"/>
</dbReference>
<feature type="domain" description="Ketoreductase" evidence="4">
    <location>
        <begin position="8"/>
        <end position="191"/>
    </location>
</feature>
<evidence type="ECO:0000313" key="6">
    <source>
        <dbReference type="Proteomes" id="UP000619743"/>
    </source>
</evidence>
<keyword evidence="2" id="KW-0560">Oxidoreductase</keyword>
<dbReference type="InterPro" id="IPR036291">
    <property type="entry name" value="NAD(P)-bd_dom_sf"/>
</dbReference>
<accession>A0A8J2U1U3</accession>
<dbReference type="InterPro" id="IPR002347">
    <property type="entry name" value="SDR_fam"/>
</dbReference>
<organism evidence="5 6">
    <name type="scientific">Neiella marina</name>
    <dbReference type="NCBI Taxonomy" id="508461"/>
    <lineage>
        <taxon>Bacteria</taxon>
        <taxon>Pseudomonadati</taxon>
        <taxon>Pseudomonadota</taxon>
        <taxon>Gammaproteobacteria</taxon>
        <taxon>Alteromonadales</taxon>
        <taxon>Echinimonadaceae</taxon>
        <taxon>Neiella</taxon>
    </lineage>
</organism>
<dbReference type="PANTHER" id="PTHR42901">
    <property type="entry name" value="ALCOHOL DEHYDROGENASE"/>
    <property type="match status" value="1"/>
</dbReference>
<comment type="caution">
    <text evidence="5">The sequence shown here is derived from an EMBL/GenBank/DDBJ whole genome shotgun (WGS) entry which is preliminary data.</text>
</comment>
<evidence type="ECO:0000256" key="1">
    <source>
        <dbReference type="ARBA" id="ARBA00006484"/>
    </source>
</evidence>
<dbReference type="SUPFAM" id="SSF51735">
    <property type="entry name" value="NAD(P)-binding Rossmann-fold domains"/>
    <property type="match status" value="1"/>
</dbReference>
<dbReference type="PIRSF" id="PIRSF000126">
    <property type="entry name" value="11-beta-HSD1"/>
    <property type="match status" value="1"/>
</dbReference>
<evidence type="ECO:0000259" key="4">
    <source>
        <dbReference type="SMART" id="SM00822"/>
    </source>
</evidence>
<comment type="similarity">
    <text evidence="1 3">Belongs to the short-chain dehydrogenases/reductases (SDR) family.</text>
</comment>
<dbReference type="Gene3D" id="3.40.50.720">
    <property type="entry name" value="NAD(P)-binding Rossmann-like Domain"/>
    <property type="match status" value="1"/>
</dbReference>
<name>A0A8J2U1U3_9GAMM</name>
<dbReference type="Proteomes" id="UP000619743">
    <property type="component" value="Unassembled WGS sequence"/>
</dbReference>
<dbReference type="InterPro" id="IPR057326">
    <property type="entry name" value="KR_dom"/>
</dbReference>
<evidence type="ECO:0000256" key="3">
    <source>
        <dbReference type="RuleBase" id="RU000363"/>
    </source>
</evidence>
<dbReference type="OrthoDB" id="9810734at2"/>
<gene>
    <name evidence="5" type="primary">dltE</name>
    <name evidence="5" type="ORF">GCM10011369_01280</name>
</gene>
<reference evidence="6" key="1">
    <citation type="journal article" date="2019" name="Int. J. Syst. Evol. Microbiol.">
        <title>The Global Catalogue of Microorganisms (GCM) 10K type strain sequencing project: providing services to taxonomists for standard genome sequencing and annotation.</title>
        <authorList>
            <consortium name="The Broad Institute Genomics Platform"/>
            <consortium name="The Broad Institute Genome Sequencing Center for Infectious Disease"/>
            <person name="Wu L."/>
            <person name="Ma J."/>
        </authorList>
    </citation>
    <scope>NUCLEOTIDE SEQUENCE [LARGE SCALE GENOMIC DNA]</scope>
    <source>
        <strain evidence="6">CGMCC 1.10130</strain>
    </source>
</reference>
<dbReference type="PRINTS" id="PR00080">
    <property type="entry name" value="SDRFAMILY"/>
</dbReference>